<dbReference type="EMBL" id="CT573213">
    <property type="protein sequence ID" value="CAJ61273.1"/>
    <property type="molecule type" value="Genomic_DNA"/>
</dbReference>
<evidence type="ECO:0000313" key="7">
    <source>
        <dbReference type="EMBL" id="CAJ61273.1"/>
    </source>
</evidence>
<proteinExistence type="predicted"/>
<keyword evidence="8" id="KW-1185">Reference proteome</keyword>
<evidence type="ECO:0000256" key="3">
    <source>
        <dbReference type="ARBA" id="ARBA00023163"/>
    </source>
</evidence>
<feature type="DNA-binding region" description="H-T-H motif" evidence="4">
    <location>
        <begin position="43"/>
        <end position="62"/>
    </location>
</feature>
<keyword evidence="3" id="KW-0804">Transcription</keyword>
<dbReference type="Gene3D" id="1.10.357.10">
    <property type="entry name" value="Tetracycline Repressor, domain 2"/>
    <property type="match status" value="1"/>
</dbReference>
<keyword evidence="2 4" id="KW-0238">DNA-binding</keyword>
<dbReference type="PROSITE" id="PS50977">
    <property type="entry name" value="HTH_TETR_2"/>
    <property type="match status" value="1"/>
</dbReference>
<feature type="region of interest" description="Disordered" evidence="5">
    <location>
        <begin position="1"/>
        <end position="22"/>
    </location>
</feature>
<dbReference type="GO" id="GO:0000976">
    <property type="term" value="F:transcription cis-regulatory region binding"/>
    <property type="evidence" value="ECO:0007669"/>
    <property type="project" value="TreeGrafter"/>
</dbReference>
<dbReference type="SUPFAM" id="SSF48498">
    <property type="entry name" value="Tetracyclin repressor-like, C-terminal domain"/>
    <property type="match status" value="1"/>
</dbReference>
<accession>Q0RMH8</accession>
<evidence type="ECO:0000256" key="5">
    <source>
        <dbReference type="SAM" id="MobiDB-lite"/>
    </source>
</evidence>
<keyword evidence="1" id="KW-0805">Transcription regulation</keyword>
<evidence type="ECO:0000256" key="1">
    <source>
        <dbReference type="ARBA" id="ARBA00023015"/>
    </source>
</evidence>
<reference evidence="7 8" key="1">
    <citation type="journal article" date="2007" name="Genome Res.">
        <title>Genome characteristics of facultatively symbiotic Frankia sp. strains reflect host range and host plant biogeography.</title>
        <authorList>
            <person name="Normand P."/>
            <person name="Lapierre P."/>
            <person name="Tisa L.S."/>
            <person name="Gogarten J.P."/>
            <person name="Alloisio N."/>
            <person name="Bagnarol E."/>
            <person name="Bassi C.A."/>
            <person name="Berry A.M."/>
            <person name="Bickhart D.M."/>
            <person name="Choisne N."/>
            <person name="Couloux A."/>
            <person name="Cournoyer B."/>
            <person name="Cruveiller S."/>
            <person name="Daubin V."/>
            <person name="Demange N."/>
            <person name="Francino M.P."/>
            <person name="Goltsman E."/>
            <person name="Huang Y."/>
            <person name="Kopp O.R."/>
            <person name="Labarre L."/>
            <person name="Lapidus A."/>
            <person name="Lavire C."/>
            <person name="Marechal J."/>
            <person name="Martinez M."/>
            <person name="Mastronunzio J.E."/>
            <person name="Mullin B.C."/>
            <person name="Niemann J."/>
            <person name="Pujic P."/>
            <person name="Rawnsley T."/>
            <person name="Rouy Z."/>
            <person name="Schenowitz C."/>
            <person name="Sellstedt A."/>
            <person name="Tavares F."/>
            <person name="Tomkins J.P."/>
            <person name="Vallenet D."/>
            <person name="Valverde C."/>
            <person name="Wall L.G."/>
            <person name="Wang Y."/>
            <person name="Medigue C."/>
            <person name="Benson D.R."/>
        </authorList>
    </citation>
    <scope>NUCLEOTIDE SEQUENCE [LARGE SCALE GENOMIC DNA]</scope>
    <source>
        <strain evidence="8">DSM 45986 / CECT 9034 / ACN14a</strain>
    </source>
</reference>
<dbReference type="STRING" id="326424.FRAAL2626"/>
<dbReference type="InterPro" id="IPR050109">
    <property type="entry name" value="HTH-type_TetR-like_transc_reg"/>
</dbReference>
<gene>
    <name evidence="7" type="ordered locus">FRAAL2626</name>
</gene>
<dbReference type="PANTHER" id="PTHR30055">
    <property type="entry name" value="HTH-TYPE TRANSCRIPTIONAL REGULATOR RUTR"/>
    <property type="match status" value="1"/>
</dbReference>
<evidence type="ECO:0000259" key="6">
    <source>
        <dbReference type="PROSITE" id="PS50977"/>
    </source>
</evidence>
<organism evidence="7 8">
    <name type="scientific">Frankia alni (strain DSM 45986 / CECT 9034 / ACN14a)</name>
    <dbReference type="NCBI Taxonomy" id="326424"/>
    <lineage>
        <taxon>Bacteria</taxon>
        <taxon>Bacillati</taxon>
        <taxon>Actinomycetota</taxon>
        <taxon>Actinomycetes</taxon>
        <taxon>Frankiales</taxon>
        <taxon>Frankiaceae</taxon>
        <taxon>Frankia</taxon>
    </lineage>
</organism>
<dbReference type="AlphaFoldDB" id="Q0RMH8"/>
<dbReference type="GO" id="GO:0003700">
    <property type="term" value="F:DNA-binding transcription factor activity"/>
    <property type="evidence" value="ECO:0007669"/>
    <property type="project" value="TreeGrafter"/>
</dbReference>
<dbReference type="InterPro" id="IPR011075">
    <property type="entry name" value="TetR_C"/>
</dbReference>
<dbReference type="PANTHER" id="PTHR30055:SF148">
    <property type="entry name" value="TETR-FAMILY TRANSCRIPTIONAL REGULATOR"/>
    <property type="match status" value="1"/>
</dbReference>
<evidence type="ECO:0000256" key="4">
    <source>
        <dbReference type="PROSITE-ProRule" id="PRU00335"/>
    </source>
</evidence>
<dbReference type="Gene3D" id="1.10.10.60">
    <property type="entry name" value="Homeodomain-like"/>
    <property type="match status" value="1"/>
</dbReference>
<evidence type="ECO:0000313" key="8">
    <source>
        <dbReference type="Proteomes" id="UP000000657"/>
    </source>
</evidence>
<protein>
    <recommendedName>
        <fullName evidence="6">HTH tetR-type domain-containing protein</fullName>
    </recommendedName>
</protein>
<dbReference type="InterPro" id="IPR009057">
    <property type="entry name" value="Homeodomain-like_sf"/>
</dbReference>
<evidence type="ECO:0000256" key="2">
    <source>
        <dbReference type="ARBA" id="ARBA00023125"/>
    </source>
</evidence>
<dbReference type="Proteomes" id="UP000000657">
    <property type="component" value="Chromosome"/>
</dbReference>
<dbReference type="InterPro" id="IPR036271">
    <property type="entry name" value="Tet_transcr_reg_TetR-rel_C_sf"/>
</dbReference>
<dbReference type="Pfam" id="PF16859">
    <property type="entry name" value="TetR_C_11"/>
    <property type="match status" value="1"/>
</dbReference>
<dbReference type="KEGG" id="fal:FRAAL2626"/>
<name>Q0RMH8_FRAAA</name>
<dbReference type="Pfam" id="PF00440">
    <property type="entry name" value="TetR_N"/>
    <property type="match status" value="1"/>
</dbReference>
<sequence>MTVARQESTARRGPGRPRDEELAQRVRTAAREEVAELGTYEVTLASIARRAGVAKSTVYLRWPSVMDLLAEALVEVSQFKLLPSKGDLRADLLQLGEQVVRVSMVTPLLELHMHFVAMGAAAPGVYRRFQSYDMALGIARGKEIFLLARERGEIGRNINLDTAASAFMGALLMNALLGTKTSTPDQKMIKNVVDLFVAGLVHA</sequence>
<dbReference type="eggNOG" id="COG1309">
    <property type="taxonomic scope" value="Bacteria"/>
</dbReference>
<dbReference type="InterPro" id="IPR001647">
    <property type="entry name" value="HTH_TetR"/>
</dbReference>
<dbReference type="SUPFAM" id="SSF46689">
    <property type="entry name" value="Homeodomain-like"/>
    <property type="match status" value="1"/>
</dbReference>
<dbReference type="RefSeq" id="WP_011603780.1">
    <property type="nucleotide sequence ID" value="NC_008278.1"/>
</dbReference>
<dbReference type="HOGENOM" id="CLU_069356_25_6_11"/>
<feature type="domain" description="HTH tetR-type" evidence="6">
    <location>
        <begin position="20"/>
        <end position="80"/>
    </location>
</feature>